<dbReference type="InterPro" id="IPR009003">
    <property type="entry name" value="Peptidase_S1_PA"/>
</dbReference>
<accession>A0A7R9AH03</accession>
<dbReference type="EMBL" id="CAJPEV010006582">
    <property type="protein sequence ID" value="CAG0904232.1"/>
    <property type="molecule type" value="Genomic_DNA"/>
</dbReference>
<proteinExistence type="predicted"/>
<dbReference type="Proteomes" id="UP000677054">
    <property type="component" value="Unassembled WGS sequence"/>
</dbReference>
<dbReference type="EMBL" id="LR906099">
    <property type="protein sequence ID" value="CAD7253757.1"/>
    <property type="molecule type" value="Genomic_DNA"/>
</dbReference>
<feature type="compositionally biased region" description="Pro residues" evidence="1">
    <location>
        <begin position="161"/>
        <end position="171"/>
    </location>
</feature>
<dbReference type="PROSITE" id="PS00134">
    <property type="entry name" value="TRYPSIN_HIS"/>
    <property type="match status" value="1"/>
</dbReference>
<feature type="region of interest" description="Disordered" evidence="1">
    <location>
        <begin position="34"/>
        <end position="53"/>
    </location>
</feature>
<evidence type="ECO:0000259" key="2">
    <source>
        <dbReference type="Pfam" id="PF00089"/>
    </source>
</evidence>
<dbReference type="InterPro" id="IPR001254">
    <property type="entry name" value="Trypsin_dom"/>
</dbReference>
<evidence type="ECO:0000256" key="1">
    <source>
        <dbReference type="SAM" id="MobiDB-lite"/>
    </source>
</evidence>
<reference evidence="3" key="1">
    <citation type="submission" date="2020-11" db="EMBL/GenBank/DDBJ databases">
        <authorList>
            <person name="Tran Van P."/>
        </authorList>
    </citation>
    <scope>NUCLEOTIDE SEQUENCE</scope>
</reference>
<feature type="domain" description="Peptidase S1" evidence="2">
    <location>
        <begin position="308"/>
        <end position="354"/>
    </location>
</feature>
<dbReference type="InterPro" id="IPR043504">
    <property type="entry name" value="Peptidase_S1_PA_chymotrypsin"/>
</dbReference>
<sequence length="356" mass="39286">MWSVDRIAAGGSECSAQELESRAACCATRCKDRSTQLPKDGEGRELHPRIEQRKQTPHFDCTLVDLSEEGGDDFERFVDRLPGFESKRKSSQTFLIVWTTMKEEKDGERQSRHVPIPRVPARGEATLSSSAGKKSRIFEENPRPRKRKSRPTNTFQGFPLSPSPPPPPLPDTLPPGLNRMIPDTSERRTFAMNGYLLAVALLLALPEEGLLGFGSKSSGTCSQYTTTGPLLRFAFKSLSAGSFIGIGHKFQFNRYRRLTKACRHAVASTCGRSSSARGSTRSSWFQRLLDLFRPRRREPAAARQNPVIIGGTPATIAEAPWLVYVSTVKSNGTFGCTGSIIDQYHVLTAGHCIVDG</sequence>
<name>A0A7R9AH03_9CRUS</name>
<gene>
    <name evidence="3" type="ORF">DSTB1V02_LOCUS13504</name>
</gene>
<dbReference type="SUPFAM" id="SSF50494">
    <property type="entry name" value="Trypsin-like serine proteases"/>
    <property type="match status" value="1"/>
</dbReference>
<dbReference type="Pfam" id="PF00089">
    <property type="entry name" value="Trypsin"/>
    <property type="match status" value="1"/>
</dbReference>
<dbReference type="InterPro" id="IPR018114">
    <property type="entry name" value="TRYPSIN_HIS"/>
</dbReference>
<feature type="region of interest" description="Disordered" evidence="1">
    <location>
        <begin position="103"/>
        <end position="171"/>
    </location>
</feature>
<evidence type="ECO:0000313" key="3">
    <source>
        <dbReference type="EMBL" id="CAD7253757.1"/>
    </source>
</evidence>
<dbReference type="Gene3D" id="2.40.10.10">
    <property type="entry name" value="Trypsin-like serine proteases"/>
    <property type="match status" value="1"/>
</dbReference>
<dbReference type="AlphaFoldDB" id="A0A7R9AH03"/>
<protein>
    <recommendedName>
        <fullName evidence="2">Peptidase S1 domain-containing protein</fullName>
    </recommendedName>
</protein>
<keyword evidence="4" id="KW-1185">Reference proteome</keyword>
<dbReference type="OrthoDB" id="5565075at2759"/>
<evidence type="ECO:0000313" key="4">
    <source>
        <dbReference type="Proteomes" id="UP000677054"/>
    </source>
</evidence>
<dbReference type="GO" id="GO:0004252">
    <property type="term" value="F:serine-type endopeptidase activity"/>
    <property type="evidence" value="ECO:0007669"/>
    <property type="project" value="InterPro"/>
</dbReference>
<dbReference type="GO" id="GO:0006508">
    <property type="term" value="P:proteolysis"/>
    <property type="evidence" value="ECO:0007669"/>
    <property type="project" value="InterPro"/>
</dbReference>
<organism evidence="3">
    <name type="scientific">Darwinula stevensoni</name>
    <dbReference type="NCBI Taxonomy" id="69355"/>
    <lineage>
        <taxon>Eukaryota</taxon>
        <taxon>Metazoa</taxon>
        <taxon>Ecdysozoa</taxon>
        <taxon>Arthropoda</taxon>
        <taxon>Crustacea</taxon>
        <taxon>Oligostraca</taxon>
        <taxon>Ostracoda</taxon>
        <taxon>Podocopa</taxon>
        <taxon>Podocopida</taxon>
        <taxon>Darwinulocopina</taxon>
        <taxon>Darwinuloidea</taxon>
        <taxon>Darwinulidae</taxon>
        <taxon>Darwinula</taxon>
    </lineage>
</organism>